<reference evidence="1" key="1">
    <citation type="submission" date="2023-10" db="EMBL/GenBank/DDBJ databases">
        <authorList>
            <person name="Chen Y."/>
            <person name="Shah S."/>
            <person name="Dougan E. K."/>
            <person name="Thang M."/>
            <person name="Chan C."/>
        </authorList>
    </citation>
    <scope>NUCLEOTIDE SEQUENCE [LARGE SCALE GENOMIC DNA]</scope>
</reference>
<protein>
    <submittedName>
        <fullName evidence="1">Uncharacterized protein</fullName>
    </submittedName>
</protein>
<organism evidence="1 2">
    <name type="scientific">Prorocentrum cordatum</name>
    <dbReference type="NCBI Taxonomy" id="2364126"/>
    <lineage>
        <taxon>Eukaryota</taxon>
        <taxon>Sar</taxon>
        <taxon>Alveolata</taxon>
        <taxon>Dinophyceae</taxon>
        <taxon>Prorocentrales</taxon>
        <taxon>Prorocentraceae</taxon>
        <taxon>Prorocentrum</taxon>
    </lineage>
</organism>
<accession>A0ABN9T4H3</accession>
<gene>
    <name evidence="1" type="ORF">PCOR1329_LOCUS35474</name>
</gene>
<name>A0ABN9T4H3_9DINO</name>
<comment type="caution">
    <text evidence="1">The sequence shown here is derived from an EMBL/GenBank/DDBJ whole genome shotgun (WGS) entry which is preliminary data.</text>
</comment>
<proteinExistence type="predicted"/>
<dbReference type="EMBL" id="CAUYUJ010014333">
    <property type="protein sequence ID" value="CAK0839920.1"/>
    <property type="molecule type" value="Genomic_DNA"/>
</dbReference>
<dbReference type="Proteomes" id="UP001189429">
    <property type="component" value="Unassembled WGS sequence"/>
</dbReference>
<sequence>MDSQIPTYFFPRHYYALFVVVCHYLVGTQTQSSLSAFLLHVSTCFFRPAGTLSEVHADSLGWRWAPSAASMAPFLARSARNGGVSSADPGNPRRPARAFVGAVFAPSVFGLSGQDLEDAFARLLVDRAEVQTLEWAELQAAEAERDGGDARENQGYVPREELSADGTLLVVPLGERAVRSWTPRGWRSWSWISGSWPRPACARSCGALRRSGSTAWRCGAIQQRVQEVRQDLQEILAHHGLALPEGSVPAPRACCER</sequence>
<keyword evidence="2" id="KW-1185">Reference proteome</keyword>
<evidence type="ECO:0000313" key="2">
    <source>
        <dbReference type="Proteomes" id="UP001189429"/>
    </source>
</evidence>
<evidence type="ECO:0000313" key="1">
    <source>
        <dbReference type="EMBL" id="CAK0839920.1"/>
    </source>
</evidence>